<feature type="transmembrane region" description="Helical" evidence="7">
    <location>
        <begin position="414"/>
        <end position="431"/>
    </location>
</feature>
<comment type="subcellular location">
    <subcellularLocation>
        <location evidence="1">Membrane</location>
        <topology evidence="1">Multi-pass membrane protein</topology>
    </subcellularLocation>
</comment>
<evidence type="ECO:0000313" key="9">
    <source>
        <dbReference type="EMBL" id="KFA63370.1"/>
    </source>
</evidence>
<keyword evidence="10" id="KW-1185">Reference proteome</keyword>
<dbReference type="GO" id="GO:0022857">
    <property type="term" value="F:transmembrane transporter activity"/>
    <property type="evidence" value="ECO:0007669"/>
    <property type="project" value="InterPro"/>
</dbReference>
<dbReference type="AlphaFoldDB" id="A0A084QHD5"/>
<evidence type="ECO:0000256" key="2">
    <source>
        <dbReference type="ARBA" id="ARBA00022448"/>
    </source>
</evidence>
<dbReference type="SUPFAM" id="SSF103473">
    <property type="entry name" value="MFS general substrate transporter"/>
    <property type="match status" value="1"/>
</dbReference>
<dbReference type="OrthoDB" id="2985014at2759"/>
<organism evidence="9 10">
    <name type="scientific">Stachybotrys chlorohalonatus (strain IBT 40285)</name>
    <dbReference type="NCBI Taxonomy" id="1283841"/>
    <lineage>
        <taxon>Eukaryota</taxon>
        <taxon>Fungi</taxon>
        <taxon>Dikarya</taxon>
        <taxon>Ascomycota</taxon>
        <taxon>Pezizomycotina</taxon>
        <taxon>Sordariomycetes</taxon>
        <taxon>Hypocreomycetidae</taxon>
        <taxon>Hypocreales</taxon>
        <taxon>Stachybotryaceae</taxon>
        <taxon>Stachybotrys</taxon>
    </lineage>
</organism>
<feature type="transmembrane region" description="Helical" evidence="7">
    <location>
        <begin position="451"/>
        <end position="471"/>
    </location>
</feature>
<dbReference type="Gene3D" id="1.20.1250.20">
    <property type="entry name" value="MFS general substrate transporter like domains"/>
    <property type="match status" value="2"/>
</dbReference>
<evidence type="ECO:0000256" key="1">
    <source>
        <dbReference type="ARBA" id="ARBA00004141"/>
    </source>
</evidence>
<dbReference type="PANTHER" id="PTHR43791">
    <property type="entry name" value="PERMEASE-RELATED"/>
    <property type="match status" value="1"/>
</dbReference>
<dbReference type="Pfam" id="PF07690">
    <property type="entry name" value="MFS_1"/>
    <property type="match status" value="1"/>
</dbReference>
<evidence type="ECO:0000256" key="4">
    <source>
        <dbReference type="ARBA" id="ARBA00022989"/>
    </source>
</evidence>
<feature type="transmembrane region" description="Helical" evidence="7">
    <location>
        <begin position="483"/>
        <end position="507"/>
    </location>
</feature>
<feature type="transmembrane region" description="Helical" evidence="7">
    <location>
        <begin position="246"/>
        <end position="268"/>
    </location>
</feature>
<dbReference type="GO" id="GO:0016020">
    <property type="term" value="C:membrane"/>
    <property type="evidence" value="ECO:0007669"/>
    <property type="project" value="UniProtKB-SubCell"/>
</dbReference>
<feature type="compositionally biased region" description="Polar residues" evidence="6">
    <location>
        <begin position="1"/>
        <end position="10"/>
    </location>
</feature>
<dbReference type="InterPro" id="IPR011701">
    <property type="entry name" value="MFS"/>
</dbReference>
<evidence type="ECO:0000256" key="5">
    <source>
        <dbReference type="ARBA" id="ARBA00023136"/>
    </source>
</evidence>
<evidence type="ECO:0000256" key="6">
    <source>
        <dbReference type="SAM" id="MobiDB-lite"/>
    </source>
</evidence>
<feature type="region of interest" description="Disordered" evidence="6">
    <location>
        <begin position="1"/>
        <end position="71"/>
    </location>
</feature>
<dbReference type="PANTHER" id="PTHR43791:SF32">
    <property type="entry name" value="MAJOR FACILITATOR SUPERFAMILY (MFS) PROFILE DOMAIN-CONTAINING PROTEIN"/>
    <property type="match status" value="1"/>
</dbReference>
<feature type="transmembrane region" description="Helical" evidence="7">
    <location>
        <begin position="390"/>
        <end position="408"/>
    </location>
</feature>
<feature type="transmembrane region" description="Helical" evidence="7">
    <location>
        <begin position="81"/>
        <end position="98"/>
    </location>
</feature>
<proteinExistence type="predicted"/>
<reference evidence="9 10" key="1">
    <citation type="journal article" date="2014" name="BMC Genomics">
        <title>Comparative genome sequencing reveals chemotype-specific gene clusters in the toxigenic black mold Stachybotrys.</title>
        <authorList>
            <person name="Semeiks J."/>
            <person name="Borek D."/>
            <person name="Otwinowski Z."/>
            <person name="Grishin N.V."/>
        </authorList>
    </citation>
    <scope>NUCLEOTIDE SEQUENCE [LARGE SCALE GENOMIC DNA]</scope>
    <source>
        <strain evidence="9 10">IBT 40285</strain>
    </source>
</reference>
<evidence type="ECO:0000313" key="10">
    <source>
        <dbReference type="Proteomes" id="UP000028524"/>
    </source>
</evidence>
<dbReference type="InParanoid" id="A0A084QHD5"/>
<feature type="transmembrane region" description="Helical" evidence="7">
    <location>
        <begin position="182"/>
        <end position="201"/>
    </location>
</feature>
<dbReference type="PROSITE" id="PS50850">
    <property type="entry name" value="MFS"/>
    <property type="match status" value="1"/>
</dbReference>
<dbReference type="InterPro" id="IPR020846">
    <property type="entry name" value="MFS_dom"/>
</dbReference>
<dbReference type="Proteomes" id="UP000028524">
    <property type="component" value="Unassembled WGS sequence"/>
</dbReference>
<feature type="transmembrane region" description="Helical" evidence="7">
    <location>
        <begin position="357"/>
        <end position="378"/>
    </location>
</feature>
<feature type="transmembrane region" description="Helical" evidence="7">
    <location>
        <begin position="213"/>
        <end position="234"/>
    </location>
</feature>
<protein>
    <recommendedName>
        <fullName evidence="8">Major facilitator superfamily (MFS) profile domain-containing protein</fullName>
    </recommendedName>
</protein>
<feature type="transmembrane region" description="Helical" evidence="7">
    <location>
        <begin position="118"/>
        <end position="138"/>
    </location>
</feature>
<sequence>MEARTDNANTDPRAADNMYPQSVAQSTTTGLDSQSETLSEKHGGIAPTDQSQSEADLTEQPRGGMDRDWTPEEEKRLVRRIDFALLPILILGFFMLQLDRSNIGNAVTDNFMAEVGITQYQFNSGTQLMFAGIVIFEIPSNLILYRVGPAVWIGFQMFAWGLIATFQAFIRGQGYGAYMTTRFLLGVFECGYIPAGLYTITRFYTTRETSKRFAFFFMGNLIANGSSGLMAYGILPMRGINGLSGWQWLFIIEGSMTLFIALLFVIILPRCPENPVSLVGIRYFNERETSIIVERVLQDDPTKVHPRPHVSPREIWDACTNWRLIGHILTIMAALAASAALFPFAPQIAASYGYSRLQANAMASIGFWVLIITTFAWGWAADRLGRRGPIVLAGVFISWIMILANRLTSDSTNFDARFALLVLMISFSFNWQPLQGAWMSVNCKSAGERSVTMAIFVMATNCAGVIAGQIFQQRDYPEYRRAWTITLSLSSVGLAAAIFTCLQYWVLNLRNARNGGYGWVYKS</sequence>
<dbReference type="EMBL" id="KL660741">
    <property type="protein sequence ID" value="KFA63370.1"/>
    <property type="molecule type" value="Genomic_DNA"/>
</dbReference>
<dbReference type="FunFam" id="1.20.1250.20:FF:000516">
    <property type="entry name" value="Alternative sulfate transporter"/>
    <property type="match status" value="1"/>
</dbReference>
<keyword evidence="2" id="KW-0813">Transport</keyword>
<evidence type="ECO:0000259" key="8">
    <source>
        <dbReference type="PROSITE" id="PS50850"/>
    </source>
</evidence>
<dbReference type="OMA" id="PSKIHAK"/>
<keyword evidence="4 7" id="KW-1133">Transmembrane helix</keyword>
<keyword evidence="5 7" id="KW-0472">Membrane</keyword>
<evidence type="ECO:0000256" key="7">
    <source>
        <dbReference type="SAM" id="Phobius"/>
    </source>
</evidence>
<gene>
    <name evidence="9" type="ORF">S40285_01822</name>
</gene>
<keyword evidence="3 7" id="KW-0812">Transmembrane</keyword>
<name>A0A084QHD5_STAC4</name>
<dbReference type="HOGENOM" id="CLU_001265_0_1_1"/>
<feature type="domain" description="Major facilitator superfamily (MFS) profile" evidence="8">
    <location>
        <begin position="85"/>
        <end position="505"/>
    </location>
</feature>
<evidence type="ECO:0000256" key="3">
    <source>
        <dbReference type="ARBA" id="ARBA00022692"/>
    </source>
</evidence>
<feature type="transmembrane region" description="Helical" evidence="7">
    <location>
        <begin position="324"/>
        <end position="345"/>
    </location>
</feature>
<accession>A0A084QHD5</accession>
<feature type="compositionally biased region" description="Polar residues" evidence="6">
    <location>
        <begin position="19"/>
        <end position="37"/>
    </location>
</feature>
<dbReference type="InterPro" id="IPR036259">
    <property type="entry name" value="MFS_trans_sf"/>
</dbReference>
<feature type="transmembrane region" description="Helical" evidence="7">
    <location>
        <begin position="150"/>
        <end position="170"/>
    </location>
</feature>